<dbReference type="Pfam" id="PF18754">
    <property type="entry name" value="Nmad3"/>
    <property type="match status" value="1"/>
</dbReference>
<dbReference type="InterPro" id="IPR041135">
    <property type="entry name" value="Nmad3"/>
</dbReference>
<dbReference type="AlphaFoldDB" id="A0A897MQX0"/>
<organism evidence="2 3">
    <name type="scientific">Natranaeroarchaeum sulfidigenes</name>
    <dbReference type="NCBI Taxonomy" id="2784880"/>
    <lineage>
        <taxon>Archaea</taxon>
        <taxon>Methanobacteriati</taxon>
        <taxon>Methanobacteriota</taxon>
        <taxon>Stenosarchaea group</taxon>
        <taxon>Halobacteria</taxon>
        <taxon>Halobacteriales</taxon>
        <taxon>Natronoarchaeaceae</taxon>
        <taxon>Natranaeroarchaeum</taxon>
    </lineage>
</organism>
<dbReference type="Proteomes" id="UP000663586">
    <property type="component" value="Chromosome"/>
</dbReference>
<keyword evidence="3" id="KW-1185">Reference proteome</keyword>
<evidence type="ECO:0000313" key="3">
    <source>
        <dbReference type="Proteomes" id="UP000663586"/>
    </source>
</evidence>
<reference evidence="2" key="1">
    <citation type="submission" date="2020-11" db="EMBL/GenBank/DDBJ databases">
        <title>Carbohydrate-dependent, anaerobic sulfur respiration: A novel catabolism in halophilic archaea.</title>
        <authorList>
            <person name="Sorokin D.Y."/>
            <person name="Messina E."/>
            <person name="Smedile F."/>
            <person name="La Cono V."/>
            <person name="Hallsworth J.E."/>
            <person name="Yakimov M.M."/>
        </authorList>
    </citation>
    <scope>NUCLEOTIDE SEQUENCE</scope>
    <source>
        <strain evidence="2">AArc-S</strain>
    </source>
</reference>
<feature type="domain" description="Nucleotide modification associated" evidence="1">
    <location>
        <begin position="4"/>
        <end position="206"/>
    </location>
</feature>
<evidence type="ECO:0000313" key="2">
    <source>
        <dbReference type="EMBL" id="QSG02822.1"/>
    </source>
</evidence>
<dbReference type="KEGG" id="hara:AArcS_1611"/>
<sequence>MMSLVLVGIAADSQNASNCPPIFDDGQFEYIPIPEQYETTETATYASEGHDKYLSYVVYDGEETAAFDNVPIHYDPNFEALTFGDPGKSRSKLLTLAPDDIIGFYSGLTPPGQRRPKHRYLIGYFVVDRVVDFNSLNEEQISTEVERNRQNAHIKRYLRCRDRRHLEDLVIVQGKRPGGLLDEAVKLSGGRPDASNYYFTKEWLDAWEPSTEYLGGIKPVIAADIGKAEFIDSLERVAGIYM</sequence>
<evidence type="ECO:0000259" key="1">
    <source>
        <dbReference type="Pfam" id="PF18754"/>
    </source>
</evidence>
<gene>
    <name evidence="2" type="ORF">AArcS_1611</name>
</gene>
<dbReference type="EMBL" id="CP064786">
    <property type="protein sequence ID" value="QSG02822.1"/>
    <property type="molecule type" value="Genomic_DNA"/>
</dbReference>
<accession>A0A897MQX0</accession>
<proteinExistence type="predicted"/>
<name>A0A897MQX0_9EURY</name>
<protein>
    <recommendedName>
        <fullName evidence="1">Nucleotide modification associated domain-containing protein</fullName>
    </recommendedName>
</protein>